<gene>
    <name evidence="4" type="ORF">SAMN05216469_102398</name>
</gene>
<dbReference type="InterPro" id="IPR000182">
    <property type="entry name" value="GNAT_dom"/>
</dbReference>
<dbReference type="PANTHER" id="PTHR43877">
    <property type="entry name" value="AMINOALKYLPHOSPHONATE N-ACETYLTRANSFERASE-RELATED-RELATED"/>
    <property type="match status" value="1"/>
</dbReference>
<keyword evidence="1" id="KW-0808">Transferase</keyword>
<dbReference type="EMBL" id="FOAT01000002">
    <property type="protein sequence ID" value="SEK45607.1"/>
    <property type="molecule type" value="Genomic_DNA"/>
</dbReference>
<evidence type="ECO:0000256" key="1">
    <source>
        <dbReference type="ARBA" id="ARBA00022679"/>
    </source>
</evidence>
<protein>
    <submittedName>
        <fullName evidence="4">Ribosomal protein S18 acetylase RimI</fullName>
    </submittedName>
</protein>
<dbReference type="Pfam" id="PF00583">
    <property type="entry name" value="Acetyltransf_1"/>
    <property type="match status" value="1"/>
</dbReference>
<sequence>MVDIRRAERSDTDSLERLYTQLEKDAVRYQPQHFVISGGRVDDSMFEDDRQAVYVAEVDGEVVGFVHILLMKSKDIGCLKAEKNIYIQDMAVDERHRSRGIGSLLMGAVKRYGAEHGAVFVRTQVFLQNCDGLRFYEKNGFTETMKTVECPLDIGIE</sequence>
<name>A0A1H7H764_RUMAL</name>
<keyword evidence="4" id="KW-0689">Ribosomal protein</keyword>
<dbReference type="InterPro" id="IPR050832">
    <property type="entry name" value="Bact_Acetyltransf"/>
</dbReference>
<keyword evidence="4" id="KW-0687">Ribonucleoprotein</keyword>
<evidence type="ECO:0000313" key="4">
    <source>
        <dbReference type="EMBL" id="SEK45607.1"/>
    </source>
</evidence>
<dbReference type="PANTHER" id="PTHR43877:SF2">
    <property type="entry name" value="AMINOALKYLPHOSPHONATE N-ACETYLTRANSFERASE-RELATED"/>
    <property type="match status" value="1"/>
</dbReference>
<organism evidence="4 5">
    <name type="scientific">Ruminococcus albus</name>
    <dbReference type="NCBI Taxonomy" id="1264"/>
    <lineage>
        <taxon>Bacteria</taxon>
        <taxon>Bacillati</taxon>
        <taxon>Bacillota</taxon>
        <taxon>Clostridia</taxon>
        <taxon>Eubacteriales</taxon>
        <taxon>Oscillospiraceae</taxon>
        <taxon>Ruminococcus</taxon>
    </lineage>
</organism>
<feature type="domain" description="N-acetyltransferase" evidence="3">
    <location>
        <begin position="2"/>
        <end position="157"/>
    </location>
</feature>
<dbReference type="Proteomes" id="UP000186015">
    <property type="component" value="Unassembled WGS sequence"/>
</dbReference>
<dbReference type="InterPro" id="IPR016181">
    <property type="entry name" value="Acyl_CoA_acyltransferase"/>
</dbReference>
<dbReference type="SUPFAM" id="SSF55729">
    <property type="entry name" value="Acyl-CoA N-acyltransferases (Nat)"/>
    <property type="match status" value="1"/>
</dbReference>
<evidence type="ECO:0000256" key="2">
    <source>
        <dbReference type="ARBA" id="ARBA00023315"/>
    </source>
</evidence>
<dbReference type="CDD" id="cd04301">
    <property type="entry name" value="NAT_SF"/>
    <property type="match status" value="1"/>
</dbReference>
<evidence type="ECO:0000313" key="5">
    <source>
        <dbReference type="Proteomes" id="UP000186015"/>
    </source>
</evidence>
<dbReference type="Gene3D" id="3.40.630.30">
    <property type="match status" value="1"/>
</dbReference>
<dbReference type="GO" id="GO:0016747">
    <property type="term" value="F:acyltransferase activity, transferring groups other than amino-acyl groups"/>
    <property type="evidence" value="ECO:0007669"/>
    <property type="project" value="InterPro"/>
</dbReference>
<dbReference type="GO" id="GO:0005840">
    <property type="term" value="C:ribosome"/>
    <property type="evidence" value="ECO:0007669"/>
    <property type="project" value="UniProtKB-KW"/>
</dbReference>
<keyword evidence="2" id="KW-0012">Acyltransferase</keyword>
<reference evidence="4 5" key="1">
    <citation type="submission" date="2016-10" db="EMBL/GenBank/DDBJ databases">
        <authorList>
            <person name="de Groot N.N."/>
        </authorList>
    </citation>
    <scope>NUCLEOTIDE SEQUENCE [LARGE SCALE GENOMIC DNA]</scope>
    <source>
        <strain evidence="4 5">KH2T6</strain>
    </source>
</reference>
<accession>A0A1H7H764</accession>
<proteinExistence type="predicted"/>
<evidence type="ECO:0000259" key="3">
    <source>
        <dbReference type="PROSITE" id="PS51186"/>
    </source>
</evidence>
<dbReference type="PROSITE" id="PS51186">
    <property type="entry name" value="GNAT"/>
    <property type="match status" value="1"/>
</dbReference>
<dbReference type="AlphaFoldDB" id="A0A1H7H764"/>